<dbReference type="InterPro" id="IPR036388">
    <property type="entry name" value="WH-like_DNA-bd_sf"/>
</dbReference>
<proteinExistence type="predicted"/>
<dbReference type="InterPro" id="IPR014757">
    <property type="entry name" value="Tscrpt_reg_IclR_C"/>
</dbReference>
<dbReference type="GO" id="GO:0003700">
    <property type="term" value="F:DNA-binding transcription factor activity"/>
    <property type="evidence" value="ECO:0007669"/>
    <property type="project" value="TreeGrafter"/>
</dbReference>
<dbReference type="GO" id="GO:0003677">
    <property type="term" value="F:DNA binding"/>
    <property type="evidence" value="ECO:0007669"/>
    <property type="project" value="UniProtKB-KW"/>
</dbReference>
<feature type="domain" description="IclR-ED" evidence="6">
    <location>
        <begin position="83"/>
        <end position="242"/>
    </location>
</feature>
<evidence type="ECO:0000259" key="5">
    <source>
        <dbReference type="PROSITE" id="PS51077"/>
    </source>
</evidence>
<dbReference type="SMART" id="SM00346">
    <property type="entry name" value="HTH_ICLR"/>
    <property type="match status" value="1"/>
</dbReference>
<dbReference type="Gene3D" id="1.10.10.10">
    <property type="entry name" value="Winged helix-like DNA-binding domain superfamily/Winged helix DNA-binding domain"/>
    <property type="match status" value="1"/>
</dbReference>
<evidence type="ECO:0000256" key="1">
    <source>
        <dbReference type="ARBA" id="ARBA00023015"/>
    </source>
</evidence>
<dbReference type="RefSeq" id="WP_188772693.1">
    <property type="nucleotide sequence ID" value="NZ_BMHK01000031.1"/>
</dbReference>
<dbReference type="Pfam" id="PF09339">
    <property type="entry name" value="HTH_IclR"/>
    <property type="match status" value="1"/>
</dbReference>
<evidence type="ECO:0000313" key="8">
    <source>
        <dbReference type="Proteomes" id="UP000608154"/>
    </source>
</evidence>
<evidence type="ECO:0000313" key="7">
    <source>
        <dbReference type="EMBL" id="GGC11916.1"/>
    </source>
</evidence>
<dbReference type="SUPFAM" id="SSF46785">
    <property type="entry name" value="Winged helix' DNA-binding domain"/>
    <property type="match status" value="1"/>
</dbReference>
<keyword evidence="8" id="KW-1185">Reference proteome</keyword>
<dbReference type="InterPro" id="IPR005471">
    <property type="entry name" value="Tscrpt_reg_IclR_N"/>
</dbReference>
<sequence length="252" mass="26878">MDKIDAGSPEKSSGDSDKGGVKAVDRALMVMGALERAPGPQTLTDLSVATGLYKSAVLRLIESLKNAGYVARFSNGKYSLGPGVFRLGAAYERLNPIREYIGVVLNNLVSEGSESASFHAPEGTDSRICMMRVDSHHSTLDRIAEGDILPLDRGATGQLIAAFGTPKDERLEEVRIAQFAASVGIDDSGWADMAAAVFGPNGKFRGALSLSGPAVRFTDAMIDRWRPRIINAARNITLELGGQISSTRRPKA</sequence>
<dbReference type="PANTHER" id="PTHR30136:SF39">
    <property type="entry name" value="TRANSCRIPTIONAL REGULATORY PROTEIN"/>
    <property type="match status" value="1"/>
</dbReference>
<dbReference type="InterPro" id="IPR029016">
    <property type="entry name" value="GAF-like_dom_sf"/>
</dbReference>
<name>A0A916X777_9SPHN</name>
<evidence type="ECO:0000256" key="2">
    <source>
        <dbReference type="ARBA" id="ARBA00023125"/>
    </source>
</evidence>
<dbReference type="PROSITE" id="PS51078">
    <property type="entry name" value="ICLR_ED"/>
    <property type="match status" value="1"/>
</dbReference>
<dbReference type="InterPro" id="IPR036390">
    <property type="entry name" value="WH_DNA-bd_sf"/>
</dbReference>
<evidence type="ECO:0000256" key="4">
    <source>
        <dbReference type="SAM" id="MobiDB-lite"/>
    </source>
</evidence>
<dbReference type="PANTHER" id="PTHR30136">
    <property type="entry name" value="HELIX-TURN-HELIX TRANSCRIPTIONAL REGULATOR, ICLR FAMILY"/>
    <property type="match status" value="1"/>
</dbReference>
<reference evidence="7" key="1">
    <citation type="journal article" date="2014" name="Int. J. Syst. Evol. Microbiol.">
        <title>Complete genome sequence of Corynebacterium casei LMG S-19264T (=DSM 44701T), isolated from a smear-ripened cheese.</title>
        <authorList>
            <consortium name="US DOE Joint Genome Institute (JGI-PGF)"/>
            <person name="Walter F."/>
            <person name="Albersmeier A."/>
            <person name="Kalinowski J."/>
            <person name="Ruckert C."/>
        </authorList>
    </citation>
    <scope>NUCLEOTIDE SEQUENCE</scope>
    <source>
        <strain evidence="7">CGMCC 1.15095</strain>
    </source>
</reference>
<evidence type="ECO:0000256" key="3">
    <source>
        <dbReference type="ARBA" id="ARBA00023163"/>
    </source>
</evidence>
<keyword evidence="3" id="KW-0804">Transcription</keyword>
<dbReference type="Proteomes" id="UP000608154">
    <property type="component" value="Unassembled WGS sequence"/>
</dbReference>
<comment type="caution">
    <text evidence="7">The sequence shown here is derived from an EMBL/GenBank/DDBJ whole genome shotgun (WGS) entry which is preliminary data.</text>
</comment>
<feature type="domain" description="HTH iclR-type" evidence="5">
    <location>
        <begin position="21"/>
        <end position="82"/>
    </location>
</feature>
<dbReference type="SUPFAM" id="SSF55781">
    <property type="entry name" value="GAF domain-like"/>
    <property type="match status" value="1"/>
</dbReference>
<dbReference type="InterPro" id="IPR050707">
    <property type="entry name" value="HTH_MetabolicPath_Reg"/>
</dbReference>
<dbReference type="PROSITE" id="PS51077">
    <property type="entry name" value="HTH_ICLR"/>
    <property type="match status" value="1"/>
</dbReference>
<dbReference type="Gene3D" id="3.30.450.40">
    <property type="match status" value="2"/>
</dbReference>
<evidence type="ECO:0000259" key="6">
    <source>
        <dbReference type="PROSITE" id="PS51078"/>
    </source>
</evidence>
<gene>
    <name evidence="7" type="ORF">GCM10011494_33390</name>
</gene>
<keyword evidence="1" id="KW-0805">Transcription regulation</keyword>
<accession>A0A916X777</accession>
<protein>
    <submittedName>
        <fullName evidence="7">IclR family transcriptional regulator</fullName>
    </submittedName>
</protein>
<feature type="region of interest" description="Disordered" evidence="4">
    <location>
        <begin position="1"/>
        <end position="20"/>
    </location>
</feature>
<keyword evidence="2" id="KW-0238">DNA-binding</keyword>
<dbReference type="AlphaFoldDB" id="A0A916X777"/>
<organism evidence="7 8">
    <name type="scientific">Novosphingobium endophyticum</name>
    <dbReference type="NCBI Taxonomy" id="1955250"/>
    <lineage>
        <taxon>Bacteria</taxon>
        <taxon>Pseudomonadati</taxon>
        <taxon>Pseudomonadota</taxon>
        <taxon>Alphaproteobacteria</taxon>
        <taxon>Sphingomonadales</taxon>
        <taxon>Sphingomonadaceae</taxon>
        <taxon>Novosphingobium</taxon>
    </lineage>
</organism>
<dbReference type="EMBL" id="BMHK01000031">
    <property type="protein sequence ID" value="GGC11916.1"/>
    <property type="molecule type" value="Genomic_DNA"/>
</dbReference>
<reference evidence="7" key="2">
    <citation type="submission" date="2020-09" db="EMBL/GenBank/DDBJ databases">
        <authorList>
            <person name="Sun Q."/>
            <person name="Zhou Y."/>
        </authorList>
    </citation>
    <scope>NUCLEOTIDE SEQUENCE</scope>
    <source>
        <strain evidence="7">CGMCC 1.15095</strain>
    </source>
</reference>
<dbReference type="GO" id="GO:0045892">
    <property type="term" value="P:negative regulation of DNA-templated transcription"/>
    <property type="evidence" value="ECO:0007669"/>
    <property type="project" value="TreeGrafter"/>
</dbReference>